<feature type="compositionally biased region" description="Basic residues" evidence="1">
    <location>
        <begin position="84"/>
        <end position="95"/>
    </location>
</feature>
<accession>A0AA88AV30</accession>
<proteinExistence type="predicted"/>
<dbReference type="EMBL" id="BTGU01000042">
    <property type="protein sequence ID" value="GMN52501.1"/>
    <property type="molecule type" value="Genomic_DNA"/>
</dbReference>
<comment type="caution">
    <text evidence="2">The sequence shown here is derived from an EMBL/GenBank/DDBJ whole genome shotgun (WGS) entry which is preliminary data.</text>
</comment>
<feature type="region of interest" description="Disordered" evidence="1">
    <location>
        <begin position="64"/>
        <end position="95"/>
    </location>
</feature>
<keyword evidence="3" id="KW-1185">Reference proteome</keyword>
<protein>
    <submittedName>
        <fullName evidence="2">Uncharacterized protein</fullName>
    </submittedName>
</protein>
<dbReference type="AlphaFoldDB" id="A0AA88AV30"/>
<dbReference type="Proteomes" id="UP001187192">
    <property type="component" value="Unassembled WGS sequence"/>
</dbReference>
<gene>
    <name evidence="2" type="ORF">TIFTF001_021654</name>
</gene>
<name>A0AA88AV30_FICCA</name>
<reference evidence="2" key="1">
    <citation type="submission" date="2023-07" db="EMBL/GenBank/DDBJ databases">
        <title>draft genome sequence of fig (Ficus carica).</title>
        <authorList>
            <person name="Takahashi T."/>
            <person name="Nishimura K."/>
        </authorList>
    </citation>
    <scope>NUCLEOTIDE SEQUENCE</scope>
</reference>
<sequence length="95" mass="10611">MPVDSQDCKLYIVDELNGGQLLVSFGRAWMERLPVLTYETITVEEAVNEFVAWPKTLIELDTSMNKASRGPSHVPDQAAEGNKHQKKLGKKPINS</sequence>
<evidence type="ECO:0000313" key="3">
    <source>
        <dbReference type="Proteomes" id="UP001187192"/>
    </source>
</evidence>
<organism evidence="2 3">
    <name type="scientific">Ficus carica</name>
    <name type="common">Common fig</name>
    <dbReference type="NCBI Taxonomy" id="3494"/>
    <lineage>
        <taxon>Eukaryota</taxon>
        <taxon>Viridiplantae</taxon>
        <taxon>Streptophyta</taxon>
        <taxon>Embryophyta</taxon>
        <taxon>Tracheophyta</taxon>
        <taxon>Spermatophyta</taxon>
        <taxon>Magnoliopsida</taxon>
        <taxon>eudicotyledons</taxon>
        <taxon>Gunneridae</taxon>
        <taxon>Pentapetalae</taxon>
        <taxon>rosids</taxon>
        <taxon>fabids</taxon>
        <taxon>Rosales</taxon>
        <taxon>Moraceae</taxon>
        <taxon>Ficeae</taxon>
        <taxon>Ficus</taxon>
    </lineage>
</organism>
<evidence type="ECO:0000313" key="2">
    <source>
        <dbReference type="EMBL" id="GMN52501.1"/>
    </source>
</evidence>
<evidence type="ECO:0000256" key="1">
    <source>
        <dbReference type="SAM" id="MobiDB-lite"/>
    </source>
</evidence>